<dbReference type="AlphaFoldDB" id="A0A4Q7LVN0"/>
<feature type="region of interest" description="Disordered" evidence="1">
    <location>
        <begin position="117"/>
        <end position="170"/>
    </location>
</feature>
<evidence type="ECO:0000256" key="1">
    <source>
        <dbReference type="SAM" id="MobiDB-lite"/>
    </source>
</evidence>
<proteinExistence type="predicted"/>
<gene>
    <name evidence="3" type="ORF">EV141_0352</name>
</gene>
<evidence type="ECO:0000256" key="2">
    <source>
        <dbReference type="SAM" id="SignalP"/>
    </source>
</evidence>
<evidence type="ECO:0000313" key="3">
    <source>
        <dbReference type="EMBL" id="RZS59135.1"/>
    </source>
</evidence>
<comment type="caution">
    <text evidence="3">The sequence shown here is derived from an EMBL/GenBank/DDBJ whole genome shotgun (WGS) entry which is preliminary data.</text>
</comment>
<keyword evidence="2" id="KW-0732">Signal</keyword>
<protein>
    <recommendedName>
        <fullName evidence="5">Mucin-associated surface protein</fullName>
    </recommendedName>
</protein>
<feature type="signal peptide" evidence="2">
    <location>
        <begin position="1"/>
        <end position="32"/>
    </location>
</feature>
<dbReference type="EMBL" id="SGWW01000001">
    <property type="protein sequence ID" value="RZS59135.1"/>
    <property type="molecule type" value="Genomic_DNA"/>
</dbReference>
<accession>A0A4Q7LVN0</accession>
<feature type="compositionally biased region" description="Basic and acidic residues" evidence="1">
    <location>
        <begin position="117"/>
        <end position="137"/>
    </location>
</feature>
<sequence length="170" mass="17603">MSARTAVGPARRRTVIGAVVAAALLLGGCANAPAYDPDTAEQLQQQVLDVTTASAEGAYDVARTGLLELEADARDAHARGLITAERLDSILAAIVLVTASLDAEIAAVEQAEAERLAAEEAARAAEEAARAAEEARQAAEQQEAAEREQRGNDNRGGEGRGGRGRDDDGD</sequence>
<evidence type="ECO:0008006" key="5">
    <source>
        <dbReference type="Google" id="ProtNLM"/>
    </source>
</evidence>
<dbReference type="PROSITE" id="PS51257">
    <property type="entry name" value="PROKAR_LIPOPROTEIN"/>
    <property type="match status" value="1"/>
</dbReference>
<reference evidence="3 4" key="1">
    <citation type="journal article" date="2015" name="Stand. Genomic Sci.">
        <title>Genomic Encyclopedia of Bacterial and Archaeal Type Strains, Phase III: the genomes of soil and plant-associated and newly described type strains.</title>
        <authorList>
            <person name="Whitman W.B."/>
            <person name="Woyke T."/>
            <person name="Klenk H.P."/>
            <person name="Zhou Y."/>
            <person name="Lilburn T.G."/>
            <person name="Beck B.J."/>
            <person name="De Vos P."/>
            <person name="Vandamme P."/>
            <person name="Eisen J.A."/>
            <person name="Garrity G."/>
            <person name="Hugenholtz P."/>
            <person name="Kyrpides N.C."/>
        </authorList>
    </citation>
    <scope>NUCLEOTIDE SEQUENCE [LARGE SCALE GENOMIC DNA]</scope>
    <source>
        <strain evidence="3 4">CV2</strain>
    </source>
</reference>
<dbReference type="RefSeq" id="WP_130484246.1">
    <property type="nucleotide sequence ID" value="NZ_SGWW01000001.1"/>
</dbReference>
<feature type="chain" id="PRO_5020361372" description="Mucin-associated surface protein" evidence="2">
    <location>
        <begin position="33"/>
        <end position="170"/>
    </location>
</feature>
<feature type="compositionally biased region" description="Basic and acidic residues" evidence="1">
    <location>
        <begin position="144"/>
        <end position="170"/>
    </location>
</feature>
<name>A0A4Q7LVN0_9MICO</name>
<keyword evidence="4" id="KW-1185">Reference proteome</keyword>
<evidence type="ECO:0000313" key="4">
    <source>
        <dbReference type="Proteomes" id="UP000293519"/>
    </source>
</evidence>
<dbReference type="Proteomes" id="UP000293519">
    <property type="component" value="Unassembled WGS sequence"/>
</dbReference>
<organism evidence="3 4">
    <name type="scientific">Microcella putealis</name>
    <dbReference type="NCBI Taxonomy" id="337005"/>
    <lineage>
        <taxon>Bacteria</taxon>
        <taxon>Bacillati</taxon>
        <taxon>Actinomycetota</taxon>
        <taxon>Actinomycetes</taxon>
        <taxon>Micrococcales</taxon>
        <taxon>Microbacteriaceae</taxon>
        <taxon>Microcella</taxon>
    </lineage>
</organism>